<name>A0ABN2YJE9_9ACTN</name>
<dbReference type="EMBL" id="BAAAQQ010000012">
    <property type="protein sequence ID" value="GAA2128187.1"/>
    <property type="molecule type" value="Genomic_DNA"/>
</dbReference>
<dbReference type="SUPFAM" id="SSF50800">
    <property type="entry name" value="PK beta-barrel domain-like"/>
    <property type="match status" value="1"/>
</dbReference>
<dbReference type="InterPro" id="IPR011037">
    <property type="entry name" value="Pyrv_Knase-like_insert_dom_sf"/>
</dbReference>
<sequence length="184" mass="19912">MRPHPTTAQLTEQLDHLRAAPSSIGTVELVTRRPAVGAREILAGGVLDEIDGMVGDNWLSRATSRAIAAGRHWEAQVTVMSHRMVSLLATTPEDQALAGDQFYVDLDISVANLPPGDRIALGATAVLEVTRKPHNGCRQFTDRFGEEAMRFVNSPVGKELRLRGFNARVVAGGVVRPGDKVVRL</sequence>
<dbReference type="PROSITE" id="PS51340">
    <property type="entry name" value="MOSC"/>
    <property type="match status" value="1"/>
</dbReference>
<dbReference type="RefSeq" id="WP_344304430.1">
    <property type="nucleotide sequence ID" value="NZ_BAAAQQ010000012.1"/>
</dbReference>
<dbReference type="PANTHER" id="PTHR30212">
    <property type="entry name" value="PROTEIN YIIM"/>
    <property type="match status" value="1"/>
</dbReference>
<dbReference type="Pfam" id="PF03473">
    <property type="entry name" value="MOSC"/>
    <property type="match status" value="1"/>
</dbReference>
<accession>A0ABN2YJE9</accession>
<comment type="caution">
    <text evidence="2">The sequence shown here is derived from an EMBL/GenBank/DDBJ whole genome shotgun (WGS) entry which is preliminary data.</text>
</comment>
<gene>
    <name evidence="2" type="ORF">GCM10009843_28440</name>
</gene>
<keyword evidence="3" id="KW-1185">Reference proteome</keyword>
<organism evidence="2 3">
    <name type="scientific">Nocardioides bigeumensis</name>
    <dbReference type="NCBI Taxonomy" id="433657"/>
    <lineage>
        <taxon>Bacteria</taxon>
        <taxon>Bacillati</taxon>
        <taxon>Actinomycetota</taxon>
        <taxon>Actinomycetes</taxon>
        <taxon>Propionibacteriales</taxon>
        <taxon>Nocardioidaceae</taxon>
        <taxon>Nocardioides</taxon>
    </lineage>
</organism>
<evidence type="ECO:0000313" key="3">
    <source>
        <dbReference type="Proteomes" id="UP001500575"/>
    </source>
</evidence>
<dbReference type="InterPro" id="IPR005302">
    <property type="entry name" value="MoCF_Sase_C"/>
</dbReference>
<protein>
    <recommendedName>
        <fullName evidence="1">MOSC domain-containing protein</fullName>
    </recommendedName>
</protein>
<evidence type="ECO:0000259" key="1">
    <source>
        <dbReference type="PROSITE" id="PS51340"/>
    </source>
</evidence>
<reference evidence="2 3" key="1">
    <citation type="journal article" date="2019" name="Int. J. Syst. Evol. Microbiol.">
        <title>The Global Catalogue of Microorganisms (GCM) 10K type strain sequencing project: providing services to taxonomists for standard genome sequencing and annotation.</title>
        <authorList>
            <consortium name="The Broad Institute Genomics Platform"/>
            <consortium name="The Broad Institute Genome Sequencing Center for Infectious Disease"/>
            <person name="Wu L."/>
            <person name="Ma J."/>
        </authorList>
    </citation>
    <scope>NUCLEOTIDE SEQUENCE [LARGE SCALE GENOMIC DNA]</scope>
    <source>
        <strain evidence="2 3">JCM 16021</strain>
    </source>
</reference>
<feature type="domain" description="MOSC" evidence="1">
    <location>
        <begin position="33"/>
        <end position="184"/>
    </location>
</feature>
<dbReference type="Proteomes" id="UP001500575">
    <property type="component" value="Unassembled WGS sequence"/>
</dbReference>
<dbReference type="PANTHER" id="PTHR30212:SF2">
    <property type="entry name" value="PROTEIN YIIM"/>
    <property type="match status" value="1"/>
</dbReference>
<dbReference type="InterPro" id="IPR052353">
    <property type="entry name" value="Benzoxazolinone_Detox_Enz"/>
</dbReference>
<evidence type="ECO:0000313" key="2">
    <source>
        <dbReference type="EMBL" id="GAA2128187.1"/>
    </source>
</evidence>
<proteinExistence type="predicted"/>
<dbReference type="Gene3D" id="2.40.33.20">
    <property type="entry name" value="PK beta-barrel domain-like"/>
    <property type="match status" value="1"/>
</dbReference>